<dbReference type="PANTHER" id="PTHR12701">
    <property type="entry name" value="BCR-ASSOCIATED PROTEIN, BAP"/>
    <property type="match status" value="1"/>
</dbReference>
<dbReference type="InterPro" id="IPR008417">
    <property type="entry name" value="BAP29/BAP31"/>
</dbReference>
<feature type="transmembrane region" description="Helical" evidence="5">
    <location>
        <begin position="46"/>
        <end position="63"/>
    </location>
</feature>
<sequence>MALYYNLVFGLLIVEMTFFTFLSLPFPRRVRRSVLSTVSAPFRNEQFQIAIKCVLGFVLVLFIDSVNRVYSVTTELHASSPSNQAGPSSGILNDRSEVQARRFYAQRNMYLCGFTLFLTLILTRTYSLVSELVLTKDKLDSIKANGELTEGSDSEEVAQLKKELANKEEALETLKEQAQGLSKDYESVSGEAKSRKA</sequence>
<keyword evidence="5" id="KW-0931">ER-Golgi transport</keyword>
<keyword evidence="4 5" id="KW-0472">Membrane</keyword>
<keyword evidence="5" id="KW-0256">Endoplasmic reticulum</keyword>
<feature type="region of interest" description="Disordered" evidence="6">
    <location>
        <begin position="173"/>
        <end position="197"/>
    </location>
</feature>
<evidence type="ECO:0000259" key="7">
    <source>
        <dbReference type="Pfam" id="PF05529"/>
    </source>
</evidence>
<dbReference type="GO" id="GO:0006888">
    <property type="term" value="P:endoplasmic reticulum to Golgi vesicle-mediated transport"/>
    <property type="evidence" value="ECO:0007669"/>
    <property type="project" value="UniProtKB-UniRule"/>
</dbReference>
<dbReference type="GO" id="GO:0070973">
    <property type="term" value="P:protein localization to endoplasmic reticulum exit site"/>
    <property type="evidence" value="ECO:0007669"/>
    <property type="project" value="UniProtKB-UniRule"/>
</dbReference>
<organism evidence="8 9">
    <name type="scientific">Debaryomyces fabryi</name>
    <dbReference type="NCBI Taxonomy" id="58627"/>
    <lineage>
        <taxon>Eukaryota</taxon>
        <taxon>Fungi</taxon>
        <taxon>Dikarya</taxon>
        <taxon>Ascomycota</taxon>
        <taxon>Saccharomycotina</taxon>
        <taxon>Pichiomycetes</taxon>
        <taxon>Debaryomycetaceae</taxon>
        <taxon>Debaryomyces</taxon>
    </lineage>
</organism>
<comment type="similarity">
    <text evidence="5">Belongs to the BCAP29/BCAP31 family.</text>
</comment>
<keyword evidence="5" id="KW-0813">Transport</keyword>
<evidence type="ECO:0000256" key="1">
    <source>
        <dbReference type="ARBA" id="ARBA00004141"/>
    </source>
</evidence>
<feature type="transmembrane region" description="Helical" evidence="5">
    <location>
        <begin position="7"/>
        <end position="26"/>
    </location>
</feature>
<keyword evidence="9" id="KW-1185">Reference proteome</keyword>
<dbReference type="PANTHER" id="PTHR12701:SF20">
    <property type="entry name" value="ENDOPLASMIC RETICULUM TRANSMEMBRANE PROTEIN"/>
    <property type="match status" value="1"/>
</dbReference>
<evidence type="ECO:0000313" key="9">
    <source>
        <dbReference type="Proteomes" id="UP000054251"/>
    </source>
</evidence>
<protein>
    <recommendedName>
        <fullName evidence="5">Endoplasmic reticulum transmembrane protein</fullName>
    </recommendedName>
</protein>
<evidence type="ECO:0000256" key="6">
    <source>
        <dbReference type="SAM" id="MobiDB-lite"/>
    </source>
</evidence>
<name>A0A0V1Q1E1_9ASCO</name>
<comment type="subcellular location">
    <subcellularLocation>
        <location evidence="5">Endoplasmic reticulum membrane</location>
        <topology evidence="5">Multi-pass membrane protein</topology>
    </subcellularLocation>
    <subcellularLocation>
        <location evidence="1">Membrane</location>
        <topology evidence="1">Multi-pass membrane protein</topology>
    </subcellularLocation>
</comment>
<evidence type="ECO:0000256" key="4">
    <source>
        <dbReference type="ARBA" id="ARBA00023136"/>
    </source>
</evidence>
<dbReference type="RefSeq" id="XP_015468393.1">
    <property type="nucleotide sequence ID" value="XM_015610771.1"/>
</dbReference>
<evidence type="ECO:0000256" key="5">
    <source>
        <dbReference type="RuleBase" id="RU367026"/>
    </source>
</evidence>
<keyword evidence="3 5" id="KW-1133">Transmembrane helix</keyword>
<feature type="domain" description="BAP29/BAP31 transmembrane" evidence="7">
    <location>
        <begin position="1"/>
        <end position="140"/>
    </location>
</feature>
<dbReference type="OrthoDB" id="435607at2759"/>
<proteinExistence type="inferred from homology"/>
<dbReference type="AlphaFoldDB" id="A0A0V1Q1E1"/>
<evidence type="ECO:0000256" key="2">
    <source>
        <dbReference type="ARBA" id="ARBA00022692"/>
    </source>
</evidence>
<keyword evidence="5" id="KW-0653">Protein transport</keyword>
<dbReference type="GO" id="GO:0006886">
    <property type="term" value="P:intracellular protein transport"/>
    <property type="evidence" value="ECO:0007669"/>
    <property type="project" value="UniProtKB-UniRule"/>
</dbReference>
<keyword evidence="2 5" id="KW-0812">Transmembrane</keyword>
<dbReference type="EMBL" id="LMYN01000030">
    <property type="protein sequence ID" value="KSA02291.1"/>
    <property type="molecule type" value="Genomic_DNA"/>
</dbReference>
<dbReference type="InterPro" id="IPR040463">
    <property type="entry name" value="BAP29/BAP31_N"/>
</dbReference>
<feature type="transmembrane region" description="Helical" evidence="5">
    <location>
        <begin position="109"/>
        <end position="129"/>
    </location>
</feature>
<accession>A0A0V1Q1E1</accession>
<evidence type="ECO:0000313" key="8">
    <source>
        <dbReference type="EMBL" id="KSA02291.1"/>
    </source>
</evidence>
<comment type="caution">
    <text evidence="8">The sequence shown here is derived from an EMBL/GenBank/DDBJ whole genome shotgun (WGS) entry which is preliminary data.</text>
</comment>
<gene>
    <name evidence="8" type="ORF">AC631_01941</name>
</gene>
<dbReference type="GO" id="GO:0005789">
    <property type="term" value="C:endoplasmic reticulum membrane"/>
    <property type="evidence" value="ECO:0007669"/>
    <property type="project" value="UniProtKB-SubCell"/>
</dbReference>
<evidence type="ECO:0000256" key="3">
    <source>
        <dbReference type="ARBA" id="ARBA00022989"/>
    </source>
</evidence>
<comment type="function">
    <text evidence="5">May play a role in anterograde transport of membrane proteins from the endoplasmic reticulum to the Golgi.</text>
</comment>
<reference evidence="8 9" key="1">
    <citation type="submission" date="2015-11" db="EMBL/GenBank/DDBJ databases">
        <title>The genome of Debaryomyces fabryi.</title>
        <authorList>
            <person name="Tafer H."/>
            <person name="Lopandic K."/>
        </authorList>
    </citation>
    <scope>NUCLEOTIDE SEQUENCE [LARGE SCALE GENOMIC DNA]</scope>
    <source>
        <strain evidence="8 9">CBS 789</strain>
    </source>
</reference>
<dbReference type="Proteomes" id="UP000054251">
    <property type="component" value="Unassembled WGS sequence"/>
</dbReference>
<dbReference type="GeneID" id="26838950"/>
<dbReference type="Pfam" id="PF05529">
    <property type="entry name" value="Bap31"/>
    <property type="match status" value="1"/>
</dbReference>